<dbReference type="RefSeq" id="WP_342828849.1">
    <property type="nucleotide sequence ID" value="NZ_JBANDC010000004.1"/>
</dbReference>
<protein>
    <submittedName>
        <fullName evidence="1">PD-(D/E)XK nuclease family protein</fullName>
    </submittedName>
</protein>
<dbReference type="InterPro" id="IPR029470">
    <property type="entry name" value="PDDEXK_4"/>
</dbReference>
<dbReference type="Proteomes" id="UP001495910">
    <property type="component" value="Unassembled WGS sequence"/>
</dbReference>
<comment type="caution">
    <text evidence="1">The sequence shown here is derived from an EMBL/GenBank/DDBJ whole genome shotgun (WGS) entry which is preliminary data.</text>
</comment>
<gene>
    <name evidence="1" type="ORF">V8G57_07485</name>
</gene>
<evidence type="ECO:0000313" key="2">
    <source>
        <dbReference type="Proteomes" id="UP001495910"/>
    </source>
</evidence>
<organism evidence="1 2">
    <name type="scientific">Collimonas rhizosphaerae</name>
    <dbReference type="NCBI Taxonomy" id="3126357"/>
    <lineage>
        <taxon>Bacteria</taxon>
        <taxon>Pseudomonadati</taxon>
        <taxon>Pseudomonadota</taxon>
        <taxon>Betaproteobacteria</taxon>
        <taxon>Burkholderiales</taxon>
        <taxon>Oxalobacteraceae</taxon>
        <taxon>Collimonas</taxon>
    </lineage>
</organism>
<accession>A0ABU9PT90</accession>
<dbReference type="Pfam" id="PF14281">
    <property type="entry name" value="PDDEXK_4"/>
    <property type="match status" value="1"/>
</dbReference>
<sequence length="434" mass="49933">MSINITDKFHEFLADSNLALALESVKRVDDVFDIINPNETQHSCILQWLFDPREGHGQGEEIFKDFLNAVYNVDSESDFHQDLFKAWTPSRIAVSGFQSLIVVREKSILKKGRQDLLLVDPVHKFIILVENKSGSRWTAVQLKSYRTQLEALAKPRKPYHGYKIGLVLLDRLKDEETLDDGEVKRWAYIDYTWLEKAARRAEVRASRNGDLGHQLVISYCRRQAGYESTEERKLDEILVSLNQAHRDVVHEIGLARRTKRPGSTHLALDGIESLIWVWTHQNRDLSAMLENQKPLAFLKGALEKTFGSSLDFDVRKKTMLVIDKSWESFCDPNSVPSWPFLIKVRDTSLSDDGALPEKRKYSVVVEFWHGFVKNNLVGEIRMVLNKLYGKEALRFSGANVRRLGRQKDITEDKLHGEVKKMLTTLQRELEAITS</sequence>
<evidence type="ECO:0000313" key="1">
    <source>
        <dbReference type="EMBL" id="MEM4987230.1"/>
    </source>
</evidence>
<reference evidence="1 2" key="1">
    <citation type="submission" date="2024-02" db="EMBL/GenBank/DDBJ databases">
        <title>Draft genome sequence of Collimonas sp. strain H4R21, an effective mineral-weathering bacterial strain isolated from the beech rhizosphere.</title>
        <authorList>
            <person name="Morin E."/>
            <person name="Uroz S."/>
            <person name="Leveau J.H.J."/>
            <person name="Kumar R."/>
            <person name="Rey M.W."/>
            <person name="Pham J."/>
        </authorList>
    </citation>
    <scope>NUCLEOTIDE SEQUENCE [LARGE SCALE GENOMIC DNA]</scope>
    <source>
        <strain evidence="1 2">H4R21</strain>
    </source>
</reference>
<name>A0ABU9PT90_9BURK</name>
<dbReference type="EMBL" id="JBANDC010000004">
    <property type="protein sequence ID" value="MEM4987230.1"/>
    <property type="molecule type" value="Genomic_DNA"/>
</dbReference>
<keyword evidence="2" id="KW-1185">Reference proteome</keyword>
<proteinExistence type="predicted"/>